<evidence type="ECO:0000256" key="5">
    <source>
        <dbReference type="ARBA" id="ARBA00022588"/>
    </source>
</evidence>
<dbReference type="GO" id="GO:0003677">
    <property type="term" value="F:DNA binding"/>
    <property type="evidence" value="ECO:0007669"/>
    <property type="project" value="InterPro"/>
</dbReference>
<feature type="domain" description="Helicase C-terminal" evidence="17">
    <location>
        <begin position="354"/>
        <end position="512"/>
    </location>
</feature>
<dbReference type="PROSITE" id="PS51194">
    <property type="entry name" value="HELICASE_CTER"/>
    <property type="match status" value="1"/>
</dbReference>
<dbReference type="Pfam" id="PF11648">
    <property type="entry name" value="RIG-I_C-RD"/>
    <property type="match status" value="1"/>
</dbReference>
<dbReference type="SMART" id="SM00487">
    <property type="entry name" value="DEXDc"/>
    <property type="match status" value="1"/>
</dbReference>
<dbReference type="Gene3D" id="1.20.1320.30">
    <property type="match status" value="1"/>
</dbReference>
<dbReference type="InParanoid" id="A0A674PBI7"/>
<dbReference type="GeneTree" id="ENSGT00940000153173"/>
<dbReference type="InterPro" id="IPR027417">
    <property type="entry name" value="P-loop_NTPase"/>
</dbReference>
<keyword evidence="12" id="KW-0391">Immunity</keyword>
<evidence type="ECO:0000313" key="19">
    <source>
        <dbReference type="Ensembl" id="ENSTRUP00000083052.1"/>
    </source>
</evidence>
<dbReference type="Pfam" id="PF00271">
    <property type="entry name" value="Helicase_C"/>
    <property type="match status" value="1"/>
</dbReference>
<dbReference type="GO" id="GO:0039536">
    <property type="term" value="P:negative regulation of RIG-I signaling pathway"/>
    <property type="evidence" value="ECO:0007669"/>
    <property type="project" value="TreeGrafter"/>
</dbReference>
<dbReference type="InterPro" id="IPR051363">
    <property type="entry name" value="RLR_Helicase"/>
</dbReference>
<dbReference type="CDD" id="cd12090">
    <property type="entry name" value="MDA5_ID"/>
    <property type="match status" value="1"/>
</dbReference>
<dbReference type="Pfam" id="PF18119">
    <property type="entry name" value="RIG-I_C"/>
    <property type="match status" value="1"/>
</dbReference>
<evidence type="ECO:0000256" key="9">
    <source>
        <dbReference type="ARBA" id="ARBA00022806"/>
    </source>
</evidence>
<dbReference type="GO" id="GO:0002753">
    <property type="term" value="P:cytoplasmic pattern recognition receptor signaling pathway"/>
    <property type="evidence" value="ECO:0007669"/>
    <property type="project" value="TreeGrafter"/>
</dbReference>
<evidence type="ECO:0000256" key="1">
    <source>
        <dbReference type="ARBA" id="ARBA00004496"/>
    </source>
</evidence>
<dbReference type="Gene3D" id="3.40.50.300">
    <property type="entry name" value="P-loop containing nucleotide triphosphate hydrolases"/>
    <property type="match status" value="2"/>
</dbReference>
<accession>A0A674PBI7</accession>
<name>A0A674PBI7_TAKRU</name>
<dbReference type="GO" id="GO:0005524">
    <property type="term" value="F:ATP binding"/>
    <property type="evidence" value="ECO:0007669"/>
    <property type="project" value="UniProtKB-KW"/>
</dbReference>
<evidence type="ECO:0000256" key="10">
    <source>
        <dbReference type="ARBA" id="ARBA00022833"/>
    </source>
</evidence>
<dbReference type="InterPro" id="IPR041204">
    <property type="entry name" value="RIG-I-like_C"/>
</dbReference>
<dbReference type="PANTHER" id="PTHR14074">
    <property type="entry name" value="HELICASE WITH DEATH DOMAIN-RELATED"/>
    <property type="match status" value="1"/>
</dbReference>
<dbReference type="FunCoup" id="A0A674PBI7">
    <property type="interactions" value="139"/>
</dbReference>
<evidence type="ECO:0000259" key="16">
    <source>
        <dbReference type="PROSITE" id="PS51192"/>
    </source>
</evidence>
<keyword evidence="4" id="KW-0963">Cytoplasm</keyword>
<keyword evidence="11" id="KW-0067">ATP-binding</keyword>
<dbReference type="GO" id="GO:0003724">
    <property type="term" value="F:RNA helicase activity"/>
    <property type="evidence" value="ECO:0007669"/>
    <property type="project" value="UniProtKB-EC"/>
</dbReference>
<keyword evidence="9" id="KW-0347">Helicase</keyword>
<evidence type="ECO:0000313" key="20">
    <source>
        <dbReference type="Proteomes" id="UP000005226"/>
    </source>
</evidence>
<dbReference type="GO" id="GO:0140374">
    <property type="term" value="P:antiviral innate immune response"/>
    <property type="evidence" value="ECO:0007669"/>
    <property type="project" value="TreeGrafter"/>
</dbReference>
<dbReference type="SUPFAM" id="SSF52540">
    <property type="entry name" value="P-loop containing nucleoside triphosphate hydrolases"/>
    <property type="match status" value="1"/>
</dbReference>
<dbReference type="OMA" id="QHYENEF"/>
<keyword evidence="10" id="KW-0862">Zinc</keyword>
<evidence type="ECO:0000256" key="15">
    <source>
        <dbReference type="ARBA" id="ARBA00049390"/>
    </source>
</evidence>
<keyword evidence="5" id="KW-0399">Innate immunity</keyword>
<dbReference type="AlphaFoldDB" id="A0A674PBI7"/>
<dbReference type="InterPro" id="IPR038557">
    <property type="entry name" value="RLR_C_sf"/>
</dbReference>
<dbReference type="SMART" id="SM00490">
    <property type="entry name" value="HELICc"/>
    <property type="match status" value="1"/>
</dbReference>
<keyword evidence="13" id="KW-0694">RNA-binding</keyword>
<keyword evidence="7" id="KW-0547">Nucleotide-binding</keyword>
<dbReference type="EC" id="3.6.4.13" evidence="3"/>
<dbReference type="InterPro" id="IPR021673">
    <property type="entry name" value="RLR_CTR"/>
</dbReference>
<dbReference type="GO" id="GO:0016787">
    <property type="term" value="F:hydrolase activity"/>
    <property type="evidence" value="ECO:0007669"/>
    <property type="project" value="UniProtKB-KW"/>
</dbReference>
<keyword evidence="14" id="KW-0051">Antiviral defense</keyword>
<evidence type="ECO:0000256" key="4">
    <source>
        <dbReference type="ARBA" id="ARBA00022490"/>
    </source>
</evidence>
<dbReference type="PROSITE" id="PS51192">
    <property type="entry name" value="HELICASE_ATP_BIND_1"/>
    <property type="match status" value="1"/>
</dbReference>
<evidence type="ECO:0000256" key="3">
    <source>
        <dbReference type="ARBA" id="ARBA00012552"/>
    </source>
</evidence>
<dbReference type="Gene3D" id="2.170.150.30">
    <property type="entry name" value="RIG-I-like receptor, C-terminal regulatory domain"/>
    <property type="match status" value="1"/>
</dbReference>
<sequence>MADFRLYSYQQEVVRRALLGENIIIWLPTGAGKTRAAVYVAKRHLETTAKAKVVVLVNKIHLVDQHYTKEFQPHLDRSYRVVPISGDSEERDFFGQVVKDSDVVICTAQILYNAMINTDKAKHVELSDITLLIIDECHHTKKQAVYNQIMSCYVEKKLNGERALPQVLGLTASLGTGGEKILERAVEYVLQICANLDSDIVSTKNYLPDLEERVPKPVKTFDIVDERPEDPFGDHLKWMMQRIHDFMDLPNNITLRECGTQEYEADVVILERHGVKEDNRVWAQCALHLRKYNDALLINDTLRMLDAYRSLKDFYRSKVDTEIDGTDFFLMGLYRENRAELKHHAGDSRYENPKMSKLESVLLNQFRPDGESRGILFSKTRKSTHCLCDWVSTSSTLQQAGIKAAILTGAGNGIDTMTHVKQKDTIRSFRQGDLNLLISTSVAEEGLDIPECNLVVRYGLLTNEIAQKQASGRARARDSQYSVIAQKGGREERREHINEYLDELTGDAIAVIQAMRPPEFRSKIAQMQREAIMKRKVQESQKAKRRSQHTPASVQLLCRNCFKQVASGSDIRLLDKAHYVNINPDFKKHYKTGGQVFLNRTFEDWEPGCTISCNNGSCNKAWGSEIKYKKVALLPNLSIESFALETPQGRTTPRRWRDITFTVDDFSFEEYSFSCLKTLNLNDR</sequence>
<evidence type="ECO:0000256" key="11">
    <source>
        <dbReference type="ARBA" id="ARBA00022840"/>
    </source>
</evidence>
<keyword evidence="6" id="KW-0479">Metal-binding</keyword>
<dbReference type="GO" id="GO:0003725">
    <property type="term" value="F:double-stranded RNA binding"/>
    <property type="evidence" value="ECO:0007669"/>
    <property type="project" value="TreeGrafter"/>
</dbReference>
<evidence type="ECO:0000256" key="12">
    <source>
        <dbReference type="ARBA" id="ARBA00022859"/>
    </source>
</evidence>
<dbReference type="GO" id="GO:0008270">
    <property type="term" value="F:zinc ion binding"/>
    <property type="evidence" value="ECO:0007669"/>
    <property type="project" value="TreeGrafter"/>
</dbReference>
<feature type="domain" description="Helicase ATP-binding" evidence="16">
    <location>
        <begin position="14"/>
        <end position="192"/>
    </location>
</feature>
<evidence type="ECO:0000256" key="13">
    <source>
        <dbReference type="ARBA" id="ARBA00022884"/>
    </source>
</evidence>
<dbReference type="GO" id="GO:0003727">
    <property type="term" value="F:single-stranded RNA binding"/>
    <property type="evidence" value="ECO:0007669"/>
    <property type="project" value="TreeGrafter"/>
</dbReference>
<evidence type="ECO:0000259" key="17">
    <source>
        <dbReference type="PROSITE" id="PS51194"/>
    </source>
</evidence>
<feature type="domain" description="RLR CTR" evidence="18">
    <location>
        <begin position="544"/>
        <end position="673"/>
    </location>
</feature>
<evidence type="ECO:0000256" key="7">
    <source>
        <dbReference type="ARBA" id="ARBA00022741"/>
    </source>
</evidence>
<dbReference type="Ensembl" id="ENSTRUT00000059273.1">
    <property type="protein sequence ID" value="ENSTRUP00000083052.1"/>
    <property type="gene ID" value="ENSTRUG00000015710.3"/>
</dbReference>
<keyword evidence="8" id="KW-0378">Hydrolase</keyword>
<comment type="catalytic activity">
    <reaction evidence="15">
        <text>ATP + H2O = ADP + phosphate + H(+)</text>
        <dbReference type="Rhea" id="RHEA:13065"/>
        <dbReference type="ChEBI" id="CHEBI:15377"/>
        <dbReference type="ChEBI" id="CHEBI:15378"/>
        <dbReference type="ChEBI" id="CHEBI:30616"/>
        <dbReference type="ChEBI" id="CHEBI:43474"/>
        <dbReference type="ChEBI" id="CHEBI:456216"/>
        <dbReference type="EC" id="3.6.4.13"/>
    </reaction>
    <physiologicalReaction direction="left-to-right" evidence="15">
        <dbReference type="Rhea" id="RHEA:13066"/>
    </physiologicalReaction>
</comment>
<proteinExistence type="inferred from homology"/>
<reference evidence="19" key="3">
    <citation type="submission" date="2025-09" db="UniProtKB">
        <authorList>
            <consortium name="Ensembl"/>
        </authorList>
    </citation>
    <scope>IDENTIFICATION</scope>
</reference>
<dbReference type="PANTHER" id="PTHR14074:SF7">
    <property type="entry name" value="ATP-DEPENDENT RNA HELICASE DHX58"/>
    <property type="match status" value="1"/>
</dbReference>
<evidence type="ECO:0000256" key="6">
    <source>
        <dbReference type="ARBA" id="ARBA00022723"/>
    </source>
</evidence>
<evidence type="ECO:0000259" key="18">
    <source>
        <dbReference type="PROSITE" id="PS51789"/>
    </source>
</evidence>
<dbReference type="Proteomes" id="UP000005226">
    <property type="component" value="Chromosome 5"/>
</dbReference>
<dbReference type="Pfam" id="PF04851">
    <property type="entry name" value="ResIII"/>
    <property type="match status" value="1"/>
</dbReference>
<gene>
    <name evidence="19" type="primary">dhx58</name>
</gene>
<reference evidence="19 20" key="1">
    <citation type="journal article" date="2011" name="Genome Biol. Evol.">
        <title>Integration of the genetic map and genome assembly of fugu facilitates insights into distinct features of genome evolution in teleosts and mammals.</title>
        <authorList>
            <person name="Kai W."/>
            <person name="Kikuchi K."/>
            <person name="Tohari S."/>
            <person name="Chew A.K."/>
            <person name="Tay A."/>
            <person name="Fujiwara A."/>
            <person name="Hosoya S."/>
            <person name="Suetake H."/>
            <person name="Naruse K."/>
            <person name="Brenner S."/>
            <person name="Suzuki Y."/>
            <person name="Venkatesh B."/>
        </authorList>
    </citation>
    <scope>NUCLEOTIDE SEQUENCE [LARGE SCALE GENOMIC DNA]</scope>
</reference>
<evidence type="ECO:0000256" key="14">
    <source>
        <dbReference type="ARBA" id="ARBA00023118"/>
    </source>
</evidence>
<protein>
    <recommendedName>
        <fullName evidence="3">RNA helicase</fullName>
        <ecNumber evidence="3">3.6.4.13</ecNumber>
    </recommendedName>
</protein>
<evidence type="ECO:0000256" key="2">
    <source>
        <dbReference type="ARBA" id="ARBA00006866"/>
    </source>
</evidence>
<dbReference type="PROSITE" id="PS51789">
    <property type="entry name" value="RLR_CTR"/>
    <property type="match status" value="1"/>
</dbReference>
<dbReference type="InterPro" id="IPR006935">
    <property type="entry name" value="Helicase/UvrB_N"/>
</dbReference>
<organism evidence="19 20">
    <name type="scientific">Takifugu rubripes</name>
    <name type="common">Japanese pufferfish</name>
    <name type="synonym">Fugu rubripes</name>
    <dbReference type="NCBI Taxonomy" id="31033"/>
    <lineage>
        <taxon>Eukaryota</taxon>
        <taxon>Metazoa</taxon>
        <taxon>Chordata</taxon>
        <taxon>Craniata</taxon>
        <taxon>Vertebrata</taxon>
        <taxon>Euteleostomi</taxon>
        <taxon>Actinopterygii</taxon>
        <taxon>Neopterygii</taxon>
        <taxon>Teleostei</taxon>
        <taxon>Neoteleostei</taxon>
        <taxon>Acanthomorphata</taxon>
        <taxon>Eupercaria</taxon>
        <taxon>Tetraodontiformes</taxon>
        <taxon>Tetradontoidea</taxon>
        <taxon>Tetraodontidae</taxon>
        <taxon>Takifugu</taxon>
    </lineage>
</organism>
<keyword evidence="20" id="KW-1185">Reference proteome</keyword>
<reference evidence="19" key="2">
    <citation type="submission" date="2025-08" db="UniProtKB">
        <authorList>
            <consortium name="Ensembl"/>
        </authorList>
    </citation>
    <scope>IDENTIFICATION</scope>
</reference>
<comment type="subcellular location">
    <subcellularLocation>
        <location evidence="1">Cytoplasm</location>
    </subcellularLocation>
</comment>
<comment type="similarity">
    <text evidence="2">Belongs to the helicase family. RLR subfamily.</text>
</comment>
<dbReference type="InterPro" id="IPR014001">
    <property type="entry name" value="Helicase_ATP-bd"/>
</dbReference>
<dbReference type="GO" id="GO:0005737">
    <property type="term" value="C:cytoplasm"/>
    <property type="evidence" value="ECO:0007669"/>
    <property type="project" value="UniProtKB-SubCell"/>
</dbReference>
<evidence type="ECO:0000256" key="8">
    <source>
        <dbReference type="ARBA" id="ARBA00022801"/>
    </source>
</evidence>
<dbReference type="InterPro" id="IPR001650">
    <property type="entry name" value="Helicase_C-like"/>
</dbReference>